<evidence type="ECO:0000256" key="12">
    <source>
        <dbReference type="RuleBase" id="RU003357"/>
    </source>
</evidence>
<feature type="signal peptide" evidence="13">
    <location>
        <begin position="1"/>
        <end position="26"/>
    </location>
</feature>
<evidence type="ECO:0000313" key="16">
    <source>
        <dbReference type="EMBL" id="CCK81460.1"/>
    </source>
</evidence>
<evidence type="ECO:0000256" key="2">
    <source>
        <dbReference type="ARBA" id="ARBA00022448"/>
    </source>
</evidence>
<evidence type="ECO:0000256" key="13">
    <source>
        <dbReference type="SAM" id="SignalP"/>
    </source>
</evidence>
<evidence type="ECO:0000256" key="4">
    <source>
        <dbReference type="ARBA" id="ARBA00022496"/>
    </source>
</evidence>
<evidence type="ECO:0000259" key="15">
    <source>
        <dbReference type="Pfam" id="PF07715"/>
    </source>
</evidence>
<gene>
    <name evidence="16" type="ordered locus">TOL2_C33030</name>
</gene>
<evidence type="ECO:0000256" key="11">
    <source>
        <dbReference type="PROSITE-ProRule" id="PRU01360"/>
    </source>
</evidence>
<keyword evidence="3 11" id="KW-1134">Transmembrane beta strand</keyword>
<keyword evidence="16" id="KW-0675">Receptor</keyword>
<sequence length="717" mass="80623">MTKKYLNFFFFLTFFLALWVDQPLFADETDSYTNKISQSIVVTAQKRTQDLQDVPDSITVLNDTLIEDAQIDDMESLSAHVPGLEFHNFGSRRHSLTFMRGIKSIHSGEPAIGYYVDGVNYSKSYMFDFPLFDVERIEILKGPQGTLYGRNAMAGVINVHTRKPDNEAQSEMGVTVGSDDLTQFKGFLRVPILKDKLFFGLSGLVEKRDGYMENDTDADGEEGRHTEGGAGRLKLRFLPSDVLDILLSLDGQTYDEGVFPFRRTSRNLFVKNGIFPADNNYHYSHDFEGTAETDFWGLSLNVDYTLTLGTLTSSTGYRDFTVDEFIDADFSPLDMTRMNYIQDEKNFSQEFRLASPESESVFNWLAGLYFFKNESKNHSTTYYRSAMAGNPNNPFGAGTGNRLIVSDGTNEGAALFGQGTYTFFKKFDATLGVRYEYEDAEILKCQKDSPDDGSSVSIRAYPSASNNFDALLPKISLGWHVTGNHMVYTTFSGGHRSGGFNTLAPSGSTAYEEETSRLYEVGTKLSFLDKKLIMNLSGFYIDIEDEQIAMFDTSLNTSYIVNAGESHRLGIEAEISYTPFPGLDFNAGLTVLEAEYDNYEDTSLGTNYAGNKVFGVPEYSVNMGIQYRCPLRGQWDFLGRMDFAGYGKRYFDDANTVEEKPYCLVNAKIGIEGRHMDIYLWSKNLLDRHHVLFENAGKGFAEDGEPMTIGLTLAYRF</sequence>
<evidence type="ECO:0000256" key="9">
    <source>
        <dbReference type="ARBA" id="ARBA00023136"/>
    </source>
</evidence>
<feature type="domain" description="TonB-dependent receptor-like beta-barrel" evidence="14">
    <location>
        <begin position="258"/>
        <end position="685"/>
    </location>
</feature>
<accession>K0NL08</accession>
<evidence type="ECO:0000256" key="7">
    <source>
        <dbReference type="ARBA" id="ARBA00023065"/>
    </source>
</evidence>
<dbReference type="PROSITE" id="PS52016">
    <property type="entry name" value="TONB_DEPENDENT_REC_3"/>
    <property type="match status" value="1"/>
</dbReference>
<dbReference type="InterPro" id="IPR000531">
    <property type="entry name" value="Beta-barrel_TonB"/>
</dbReference>
<evidence type="ECO:0000256" key="8">
    <source>
        <dbReference type="ARBA" id="ARBA00023077"/>
    </source>
</evidence>
<feature type="chain" id="PRO_5003835212" evidence="13">
    <location>
        <begin position="27"/>
        <end position="717"/>
    </location>
</feature>
<name>K0NL08_DESTT</name>
<dbReference type="SUPFAM" id="SSF56935">
    <property type="entry name" value="Porins"/>
    <property type="match status" value="1"/>
</dbReference>
<dbReference type="EMBL" id="FO203503">
    <property type="protein sequence ID" value="CCK81460.1"/>
    <property type="molecule type" value="Genomic_DNA"/>
</dbReference>
<reference evidence="16 17" key="1">
    <citation type="journal article" date="2013" name="Environ. Microbiol.">
        <title>Complete genome, catabolic sub-proteomes and key-metabolites of Desulfobacula toluolica Tol2, a marine, aromatic compound-degrading, sulfate-reducing bacterium.</title>
        <authorList>
            <person name="Wohlbrand L."/>
            <person name="Jacob J.H."/>
            <person name="Kube M."/>
            <person name="Mussmann M."/>
            <person name="Jarling R."/>
            <person name="Beck A."/>
            <person name="Amann R."/>
            <person name="Wilkes H."/>
            <person name="Reinhardt R."/>
            <person name="Rabus R."/>
        </authorList>
    </citation>
    <scope>NUCLEOTIDE SEQUENCE [LARGE SCALE GENOMIC DNA]</scope>
    <source>
        <strain evidence="17">DSM 7467 / Tol2</strain>
    </source>
</reference>
<dbReference type="InterPro" id="IPR012910">
    <property type="entry name" value="Plug_dom"/>
</dbReference>
<dbReference type="RefSeq" id="WP_014958649.1">
    <property type="nucleotide sequence ID" value="NC_018645.1"/>
</dbReference>
<evidence type="ECO:0000313" key="17">
    <source>
        <dbReference type="Proteomes" id="UP000007347"/>
    </source>
</evidence>
<keyword evidence="9 11" id="KW-0472">Membrane</keyword>
<dbReference type="Gene3D" id="2.40.170.20">
    <property type="entry name" value="TonB-dependent receptor, beta-barrel domain"/>
    <property type="match status" value="1"/>
</dbReference>
<dbReference type="InterPro" id="IPR036942">
    <property type="entry name" value="Beta-barrel_TonB_sf"/>
</dbReference>
<dbReference type="PANTHER" id="PTHR32552:SF81">
    <property type="entry name" value="TONB-DEPENDENT OUTER MEMBRANE RECEPTOR"/>
    <property type="match status" value="1"/>
</dbReference>
<dbReference type="PANTHER" id="PTHR32552">
    <property type="entry name" value="FERRICHROME IRON RECEPTOR-RELATED"/>
    <property type="match status" value="1"/>
</dbReference>
<dbReference type="PATRIC" id="fig|651182.5.peg.3902"/>
<dbReference type="STRING" id="651182.TOL2_C33030"/>
<evidence type="ECO:0000256" key="5">
    <source>
        <dbReference type="ARBA" id="ARBA00022692"/>
    </source>
</evidence>
<dbReference type="OrthoDB" id="338230at2"/>
<keyword evidence="6" id="KW-0408">Iron</keyword>
<keyword evidence="17" id="KW-1185">Reference proteome</keyword>
<dbReference type="GO" id="GO:0009279">
    <property type="term" value="C:cell outer membrane"/>
    <property type="evidence" value="ECO:0007669"/>
    <property type="project" value="UniProtKB-SubCell"/>
</dbReference>
<keyword evidence="10 11" id="KW-0998">Cell outer membrane</keyword>
<evidence type="ECO:0000256" key="3">
    <source>
        <dbReference type="ARBA" id="ARBA00022452"/>
    </source>
</evidence>
<dbReference type="CDD" id="cd01347">
    <property type="entry name" value="ligand_gated_channel"/>
    <property type="match status" value="1"/>
</dbReference>
<dbReference type="HOGENOM" id="CLU_008287_15_2_7"/>
<dbReference type="Proteomes" id="UP000007347">
    <property type="component" value="Chromosome"/>
</dbReference>
<keyword evidence="7" id="KW-0406">Ion transport</keyword>
<dbReference type="Pfam" id="PF00593">
    <property type="entry name" value="TonB_dep_Rec_b-barrel"/>
    <property type="match status" value="1"/>
</dbReference>
<feature type="domain" description="TonB-dependent receptor plug" evidence="15">
    <location>
        <begin position="51"/>
        <end position="156"/>
    </location>
</feature>
<organism evidence="16 17">
    <name type="scientific">Desulfobacula toluolica (strain DSM 7467 / Tol2)</name>
    <dbReference type="NCBI Taxonomy" id="651182"/>
    <lineage>
        <taxon>Bacteria</taxon>
        <taxon>Pseudomonadati</taxon>
        <taxon>Thermodesulfobacteriota</taxon>
        <taxon>Desulfobacteria</taxon>
        <taxon>Desulfobacterales</taxon>
        <taxon>Desulfobacteraceae</taxon>
        <taxon>Desulfobacula</taxon>
    </lineage>
</organism>
<keyword evidence="8 12" id="KW-0798">TonB box</keyword>
<evidence type="ECO:0000256" key="1">
    <source>
        <dbReference type="ARBA" id="ARBA00004571"/>
    </source>
</evidence>
<comment type="subcellular location">
    <subcellularLocation>
        <location evidence="1 11">Cell outer membrane</location>
        <topology evidence="1 11">Multi-pass membrane protein</topology>
    </subcellularLocation>
</comment>
<evidence type="ECO:0000256" key="10">
    <source>
        <dbReference type="ARBA" id="ARBA00023237"/>
    </source>
</evidence>
<dbReference type="KEGG" id="dto:TOL2_C33030"/>
<dbReference type="GO" id="GO:0006826">
    <property type="term" value="P:iron ion transport"/>
    <property type="evidence" value="ECO:0007669"/>
    <property type="project" value="UniProtKB-KW"/>
</dbReference>
<dbReference type="Pfam" id="PF07715">
    <property type="entry name" value="Plug"/>
    <property type="match status" value="1"/>
</dbReference>
<keyword evidence="2 11" id="KW-0813">Transport</keyword>
<dbReference type="AlphaFoldDB" id="K0NL08"/>
<proteinExistence type="inferred from homology"/>
<evidence type="ECO:0000259" key="14">
    <source>
        <dbReference type="Pfam" id="PF00593"/>
    </source>
</evidence>
<dbReference type="InterPro" id="IPR039426">
    <property type="entry name" value="TonB-dep_rcpt-like"/>
</dbReference>
<keyword evidence="13" id="KW-0732">Signal</keyword>
<comment type="similarity">
    <text evidence="11 12">Belongs to the TonB-dependent receptor family.</text>
</comment>
<keyword evidence="4" id="KW-0410">Iron transport</keyword>
<keyword evidence="5 11" id="KW-0812">Transmembrane</keyword>
<protein>
    <submittedName>
        <fullName evidence="16">TonB-dependent receptor</fullName>
    </submittedName>
</protein>
<evidence type="ECO:0000256" key="6">
    <source>
        <dbReference type="ARBA" id="ARBA00023004"/>
    </source>
</evidence>